<dbReference type="InterPro" id="IPR050267">
    <property type="entry name" value="Anti-sigma-factor_SerPK"/>
</dbReference>
<keyword evidence="1" id="KW-0067">ATP-binding</keyword>
<keyword evidence="2" id="KW-1185">Reference proteome</keyword>
<dbReference type="Proteomes" id="UP000621266">
    <property type="component" value="Unassembled WGS sequence"/>
</dbReference>
<dbReference type="PANTHER" id="PTHR35526">
    <property type="entry name" value="ANTI-SIGMA-F FACTOR RSBW-RELATED"/>
    <property type="match status" value="1"/>
</dbReference>
<evidence type="ECO:0000313" key="1">
    <source>
        <dbReference type="EMBL" id="KAF4408856.1"/>
    </source>
</evidence>
<dbReference type="PANTHER" id="PTHR35526:SF3">
    <property type="entry name" value="ANTI-SIGMA-F FACTOR RSBW"/>
    <property type="match status" value="1"/>
</dbReference>
<organism evidence="1 2">
    <name type="scientific">Streptomyces lycii</name>
    <dbReference type="NCBI Taxonomy" id="2654337"/>
    <lineage>
        <taxon>Bacteria</taxon>
        <taxon>Bacillati</taxon>
        <taxon>Actinomycetota</taxon>
        <taxon>Actinomycetes</taxon>
        <taxon>Kitasatosporales</taxon>
        <taxon>Streptomycetaceae</taxon>
        <taxon>Streptomyces</taxon>
    </lineage>
</organism>
<name>A0ABQ7FIR0_9ACTN</name>
<dbReference type="InterPro" id="IPR036890">
    <property type="entry name" value="HATPase_C_sf"/>
</dbReference>
<sequence>MADESSQRYEQRLRVDPRILAGVRRTVAARLREWGRGELVGPAAMCVTELFSNVYKHTATADCLLTLQNLPHGVRAAVTDPEPVLPVAKEPDHLSETGRGLFLLGETADRWGALPVAEGKEVWFELDAGPAAGEM</sequence>
<dbReference type="GO" id="GO:0005524">
    <property type="term" value="F:ATP binding"/>
    <property type="evidence" value="ECO:0007669"/>
    <property type="project" value="UniProtKB-KW"/>
</dbReference>
<dbReference type="RefSeq" id="WP_156205981.1">
    <property type="nucleotide sequence ID" value="NZ_WHPN01000260.1"/>
</dbReference>
<protein>
    <submittedName>
        <fullName evidence="1">ATP-binding protein</fullName>
    </submittedName>
</protein>
<dbReference type="CDD" id="cd16936">
    <property type="entry name" value="HATPase_RsbW-like"/>
    <property type="match status" value="1"/>
</dbReference>
<keyword evidence="1" id="KW-0547">Nucleotide-binding</keyword>
<proteinExistence type="predicted"/>
<reference evidence="1 2" key="1">
    <citation type="submission" date="2019-10" db="EMBL/GenBank/DDBJ databases">
        <title>Streptomyces tenebrisbrunneis sp.nov., an endogenous actinomycete isolated from of Lycium ruthenicum.</title>
        <authorList>
            <person name="Ma L."/>
        </authorList>
    </citation>
    <scope>NUCLEOTIDE SEQUENCE [LARGE SCALE GENOMIC DNA]</scope>
    <source>
        <strain evidence="1 2">TRM 66187</strain>
    </source>
</reference>
<accession>A0ABQ7FIR0</accession>
<gene>
    <name evidence="1" type="ORF">GCU69_12035</name>
</gene>
<dbReference type="EMBL" id="WHPN01000260">
    <property type="protein sequence ID" value="KAF4408856.1"/>
    <property type="molecule type" value="Genomic_DNA"/>
</dbReference>
<comment type="caution">
    <text evidence="1">The sequence shown here is derived from an EMBL/GenBank/DDBJ whole genome shotgun (WGS) entry which is preliminary data.</text>
</comment>
<evidence type="ECO:0000313" key="2">
    <source>
        <dbReference type="Proteomes" id="UP000621266"/>
    </source>
</evidence>
<dbReference type="Gene3D" id="3.30.565.10">
    <property type="entry name" value="Histidine kinase-like ATPase, C-terminal domain"/>
    <property type="match status" value="1"/>
</dbReference>